<evidence type="ECO:0000313" key="2">
    <source>
        <dbReference type="Proteomes" id="UP000830198"/>
    </source>
</evidence>
<organism evidence="1 2">
    <name type="scientific">Chitinophaga filiformis</name>
    <name type="common">Myxococcus filiformis</name>
    <name type="synonym">Flexibacter filiformis</name>
    <dbReference type="NCBI Taxonomy" id="104663"/>
    <lineage>
        <taxon>Bacteria</taxon>
        <taxon>Pseudomonadati</taxon>
        <taxon>Bacteroidota</taxon>
        <taxon>Chitinophagia</taxon>
        <taxon>Chitinophagales</taxon>
        <taxon>Chitinophagaceae</taxon>
        <taxon>Chitinophaga</taxon>
    </lineage>
</organism>
<dbReference type="Gene3D" id="2.60.40.1120">
    <property type="entry name" value="Carboxypeptidase-like, regulatory domain"/>
    <property type="match status" value="1"/>
</dbReference>
<protein>
    <submittedName>
        <fullName evidence="1">Carboxypeptidase-like regulatory domain-containing protein</fullName>
    </submittedName>
</protein>
<dbReference type="Pfam" id="PF13715">
    <property type="entry name" value="CarbopepD_reg_2"/>
    <property type="match status" value="1"/>
</dbReference>
<sequence>MKNTSPGISIPRPCNESWNNMLPVQKGKFCQSCQKVVVDFTQMSDEQILQYHKAHPGKSCGHYYASQLNRSLEATQPIRRRFLPALLLAPLTTFIFTSTKGFAQTTHETIQLQESGSPVIHIEKTPVEKSDSSYLIRGIILDIKNNPLTGISVVIKGTKTGMITESDGSFKLNVRKTHGEICVQASGIGYETAEYTVPVNNFSNTSELCITLSEVQDVFTGETIILPYHRRSFLILARLKLRHLFSR</sequence>
<dbReference type="Proteomes" id="UP000830198">
    <property type="component" value="Chromosome"/>
</dbReference>
<reference evidence="1 2" key="1">
    <citation type="submission" date="2022-04" db="EMBL/GenBank/DDBJ databases">
        <title>The arsenic-methylating capacity of Chitinophaga filiformis YT5 during chitin decomposition.</title>
        <authorList>
            <person name="Chen G."/>
            <person name="Liang Y."/>
        </authorList>
    </citation>
    <scope>NUCLEOTIDE SEQUENCE [LARGE SCALE GENOMIC DNA]</scope>
    <source>
        <strain evidence="1 2">YT5</strain>
    </source>
</reference>
<keyword evidence="2" id="KW-1185">Reference proteome</keyword>
<evidence type="ECO:0000313" key="1">
    <source>
        <dbReference type="EMBL" id="UPK70783.1"/>
    </source>
</evidence>
<name>A0ABY4I559_CHIFI</name>
<proteinExistence type="predicted"/>
<dbReference type="InterPro" id="IPR008969">
    <property type="entry name" value="CarboxyPept-like_regulatory"/>
</dbReference>
<accession>A0ABY4I559</accession>
<dbReference type="SUPFAM" id="SSF49464">
    <property type="entry name" value="Carboxypeptidase regulatory domain-like"/>
    <property type="match status" value="1"/>
</dbReference>
<gene>
    <name evidence="1" type="ORF">MYF79_05665</name>
</gene>
<dbReference type="EMBL" id="CP095855">
    <property type="protein sequence ID" value="UPK70783.1"/>
    <property type="molecule type" value="Genomic_DNA"/>
</dbReference>
<dbReference type="RefSeq" id="WP_247812945.1">
    <property type="nucleotide sequence ID" value="NZ_CP095855.1"/>
</dbReference>